<organism evidence="6 7">
    <name type="scientific">Oculimacula yallundae</name>
    <dbReference type="NCBI Taxonomy" id="86028"/>
    <lineage>
        <taxon>Eukaryota</taxon>
        <taxon>Fungi</taxon>
        <taxon>Dikarya</taxon>
        <taxon>Ascomycota</taxon>
        <taxon>Pezizomycotina</taxon>
        <taxon>Leotiomycetes</taxon>
        <taxon>Helotiales</taxon>
        <taxon>Ploettnerulaceae</taxon>
        <taxon>Oculimacula</taxon>
    </lineage>
</organism>
<dbReference type="Gene3D" id="3.30.560.10">
    <property type="entry name" value="Glucose Oxidase, domain 3"/>
    <property type="match status" value="1"/>
</dbReference>
<gene>
    <name evidence="6" type="ORF">VTL71DRAFT_13440</name>
</gene>
<reference evidence="6 7" key="1">
    <citation type="journal article" date="2024" name="Commun. Biol.">
        <title>Comparative genomic analysis of thermophilic fungi reveals convergent evolutionary adaptations and gene losses.</title>
        <authorList>
            <person name="Steindorff A.S."/>
            <person name="Aguilar-Pontes M.V."/>
            <person name="Robinson A.J."/>
            <person name="Andreopoulos B."/>
            <person name="LaButti K."/>
            <person name="Kuo A."/>
            <person name="Mondo S."/>
            <person name="Riley R."/>
            <person name="Otillar R."/>
            <person name="Haridas S."/>
            <person name="Lipzen A."/>
            <person name="Grimwood J."/>
            <person name="Schmutz J."/>
            <person name="Clum A."/>
            <person name="Reid I.D."/>
            <person name="Moisan M.C."/>
            <person name="Butler G."/>
            <person name="Nguyen T.T.M."/>
            <person name="Dewar K."/>
            <person name="Conant G."/>
            <person name="Drula E."/>
            <person name="Henrissat B."/>
            <person name="Hansel C."/>
            <person name="Singer S."/>
            <person name="Hutchinson M.I."/>
            <person name="de Vries R.P."/>
            <person name="Natvig D.O."/>
            <person name="Powell A.J."/>
            <person name="Tsang A."/>
            <person name="Grigoriev I.V."/>
        </authorList>
    </citation>
    <scope>NUCLEOTIDE SEQUENCE [LARGE SCALE GENOMIC DNA]</scope>
    <source>
        <strain evidence="6 7">CBS 494.80</strain>
    </source>
</reference>
<evidence type="ECO:0000313" key="7">
    <source>
        <dbReference type="Proteomes" id="UP001595075"/>
    </source>
</evidence>
<evidence type="ECO:0000256" key="4">
    <source>
        <dbReference type="ARBA" id="ARBA00022827"/>
    </source>
</evidence>
<evidence type="ECO:0000259" key="5">
    <source>
        <dbReference type="PROSITE" id="PS00624"/>
    </source>
</evidence>
<dbReference type="PANTHER" id="PTHR11552">
    <property type="entry name" value="GLUCOSE-METHANOL-CHOLINE GMC OXIDOREDUCTASE"/>
    <property type="match status" value="1"/>
</dbReference>
<comment type="caution">
    <text evidence="6">The sequence shown here is derived from an EMBL/GenBank/DDBJ whole genome shotgun (WGS) entry which is preliminary data.</text>
</comment>
<protein>
    <recommendedName>
        <fullName evidence="5">Glucose-methanol-choline oxidoreductase N-terminal domain-containing protein</fullName>
    </recommendedName>
</protein>
<dbReference type="InterPro" id="IPR000172">
    <property type="entry name" value="GMC_OxRdtase_N"/>
</dbReference>
<proteinExistence type="inferred from homology"/>
<dbReference type="Gene3D" id="3.50.50.60">
    <property type="entry name" value="FAD/NAD(P)-binding domain"/>
    <property type="match status" value="1"/>
</dbReference>
<evidence type="ECO:0000256" key="1">
    <source>
        <dbReference type="ARBA" id="ARBA00001974"/>
    </source>
</evidence>
<dbReference type="PROSITE" id="PS00624">
    <property type="entry name" value="GMC_OXRED_2"/>
    <property type="match status" value="1"/>
</dbReference>
<dbReference type="Pfam" id="PF00732">
    <property type="entry name" value="GMC_oxred_N"/>
    <property type="match status" value="1"/>
</dbReference>
<dbReference type="PANTHER" id="PTHR11552:SF147">
    <property type="entry name" value="CHOLINE DEHYDROGENASE, MITOCHONDRIAL"/>
    <property type="match status" value="1"/>
</dbReference>
<comment type="similarity">
    <text evidence="2">Belongs to the GMC oxidoreductase family.</text>
</comment>
<dbReference type="EMBL" id="JAZHXI010000006">
    <property type="protein sequence ID" value="KAL2070414.1"/>
    <property type="molecule type" value="Genomic_DNA"/>
</dbReference>
<evidence type="ECO:0000256" key="2">
    <source>
        <dbReference type="ARBA" id="ARBA00010790"/>
    </source>
</evidence>
<evidence type="ECO:0000256" key="3">
    <source>
        <dbReference type="ARBA" id="ARBA00022630"/>
    </source>
</evidence>
<keyword evidence="4" id="KW-0274">FAD</keyword>
<accession>A0ABR4CMV8</accession>
<dbReference type="InterPro" id="IPR036188">
    <property type="entry name" value="FAD/NAD-bd_sf"/>
</dbReference>
<evidence type="ECO:0000313" key="6">
    <source>
        <dbReference type="EMBL" id="KAL2070414.1"/>
    </source>
</evidence>
<dbReference type="InterPro" id="IPR012132">
    <property type="entry name" value="GMC_OxRdtase"/>
</dbReference>
<keyword evidence="7" id="KW-1185">Reference proteome</keyword>
<dbReference type="SUPFAM" id="SSF51905">
    <property type="entry name" value="FAD/NAD(P)-binding domain"/>
    <property type="match status" value="1"/>
</dbReference>
<dbReference type="Proteomes" id="UP001595075">
    <property type="component" value="Unassembled WGS sequence"/>
</dbReference>
<sequence>MFADIHEAAGEKRNCDLNSGESLEYLDFSNATFNGKRQWSTLYPRGENVTLWSSSHAKKFLFSGKRIPGVEVLRCGSKSTATARNEFIVSSGAQESPKLLLPSGIGPCPELQRYNIPQVVNLQVGESFLEHPFISTFWKLRDCGIFLGDMDMITPQW</sequence>
<keyword evidence="3" id="KW-0285">Flavoprotein</keyword>
<comment type="cofactor">
    <cofactor evidence="1">
        <name>FAD</name>
        <dbReference type="ChEBI" id="CHEBI:57692"/>
    </cofactor>
</comment>
<feature type="domain" description="Glucose-methanol-choline oxidoreductase N-terminal" evidence="5">
    <location>
        <begin position="92"/>
        <end position="106"/>
    </location>
</feature>
<name>A0ABR4CMV8_9HELO</name>